<evidence type="ECO:0000256" key="5">
    <source>
        <dbReference type="ARBA" id="ARBA00022525"/>
    </source>
</evidence>
<feature type="domain" description="Flagellar basal body rod protein N-terminal" evidence="9">
    <location>
        <begin position="12"/>
        <end position="38"/>
    </location>
</feature>
<evidence type="ECO:0000259" key="9">
    <source>
        <dbReference type="Pfam" id="PF00460"/>
    </source>
</evidence>
<evidence type="ECO:0000256" key="7">
    <source>
        <dbReference type="RuleBase" id="RU362065"/>
    </source>
</evidence>
<evidence type="ECO:0000259" key="10">
    <source>
        <dbReference type="Pfam" id="PF22638"/>
    </source>
</evidence>
<keyword evidence="11" id="KW-0966">Cell projection</keyword>
<feature type="signal peptide" evidence="8">
    <location>
        <begin position="1"/>
        <end position="17"/>
    </location>
</feature>
<name>A0AAU7DFN5_9BACT</name>
<dbReference type="Pfam" id="PF00460">
    <property type="entry name" value="Flg_bb_rod"/>
    <property type="match status" value="1"/>
</dbReference>
<feature type="domain" description="Flagellar hook-associated protein FlgK helical" evidence="10">
    <location>
        <begin position="112"/>
        <end position="325"/>
    </location>
</feature>
<dbReference type="NCBIfam" id="TIGR02492">
    <property type="entry name" value="flgK_ends"/>
    <property type="match status" value="1"/>
</dbReference>
<sequence>MATISAAFNLISGALQADQSALNIVANNVANANTPGYTQQVANSQENTPVQINGVSYGTGVSKTGGTSLRDRVLEERLQQQQQAASASGTRLAALESVQALFPPDSGSSSATAGDIGSDVTGFFASFASLEANPTDNSLREQVLSTARTLAGDISNAAASLTAQRTSLDQEASSVTSQVDSLTSAIAGLNVQIQSTSPHADAGTLEDQRQQDLSKLSLLIGNNQITTENNGISLTTSSGDMLVSEGTAYPLTTGTINGETHFFVGTSDITSSLTNGGGQLGGFLTARDQDIPQVIAALDQLAYGISIQVNALNNAGSDLAGNTGTAANPLNIFRQPAAVAGSAMNMSIVMSDPAQIAAAAAGQGSGDSGNCAALAALATQAIANGLTPSDFYSNFVTALGSTVSGVQIENTAQNASVTQLQTARDSLSSVNLNDEASTMQEFERSYQAASQVFAILNTVMNSALNLGVQTAVS</sequence>
<evidence type="ECO:0000256" key="6">
    <source>
        <dbReference type="ARBA" id="ARBA00023143"/>
    </source>
</evidence>
<dbReference type="InterPro" id="IPR053927">
    <property type="entry name" value="FlgK_helical"/>
</dbReference>
<dbReference type="EMBL" id="CP121196">
    <property type="protein sequence ID" value="XBH16155.1"/>
    <property type="molecule type" value="Genomic_DNA"/>
</dbReference>
<dbReference type="InterPro" id="IPR019776">
    <property type="entry name" value="Flagellar_basal_body_rod_CS"/>
</dbReference>
<dbReference type="PRINTS" id="PR01005">
    <property type="entry name" value="FLGHOOKAP1"/>
</dbReference>
<comment type="similarity">
    <text evidence="3 7">Belongs to the flagella basal body rod proteins family.</text>
</comment>
<evidence type="ECO:0000313" key="11">
    <source>
        <dbReference type="EMBL" id="XBH16155.1"/>
    </source>
</evidence>
<dbReference type="GO" id="GO:0044780">
    <property type="term" value="P:bacterial-type flagellum assembly"/>
    <property type="evidence" value="ECO:0007669"/>
    <property type="project" value="InterPro"/>
</dbReference>
<evidence type="ECO:0000256" key="1">
    <source>
        <dbReference type="ARBA" id="ARBA00004365"/>
    </source>
</evidence>
<evidence type="ECO:0000256" key="3">
    <source>
        <dbReference type="ARBA" id="ARBA00009677"/>
    </source>
</evidence>
<comment type="subcellular location">
    <subcellularLocation>
        <location evidence="1 7">Bacterial flagellum</location>
    </subcellularLocation>
    <subcellularLocation>
        <location evidence="2 7">Secreted</location>
    </subcellularLocation>
</comment>
<dbReference type="GO" id="GO:0005198">
    <property type="term" value="F:structural molecule activity"/>
    <property type="evidence" value="ECO:0007669"/>
    <property type="project" value="UniProtKB-UniRule"/>
</dbReference>
<feature type="chain" id="PRO_5043974983" description="Flagellar hook-associated protein 1" evidence="8">
    <location>
        <begin position="18"/>
        <end position="473"/>
    </location>
</feature>
<evidence type="ECO:0000256" key="8">
    <source>
        <dbReference type="SAM" id="SignalP"/>
    </source>
</evidence>
<dbReference type="InterPro" id="IPR002371">
    <property type="entry name" value="FlgK"/>
</dbReference>
<dbReference type="GO" id="GO:0005576">
    <property type="term" value="C:extracellular region"/>
    <property type="evidence" value="ECO:0007669"/>
    <property type="project" value="UniProtKB-SubCell"/>
</dbReference>
<dbReference type="PROSITE" id="PS00588">
    <property type="entry name" value="FLAGELLA_BB_ROD"/>
    <property type="match status" value="1"/>
</dbReference>
<organism evidence="11">
    <name type="scientific">Telmatobacter sp. DSM 110680</name>
    <dbReference type="NCBI Taxonomy" id="3036704"/>
    <lineage>
        <taxon>Bacteria</taxon>
        <taxon>Pseudomonadati</taxon>
        <taxon>Acidobacteriota</taxon>
        <taxon>Terriglobia</taxon>
        <taxon>Terriglobales</taxon>
        <taxon>Acidobacteriaceae</taxon>
        <taxon>Telmatobacter</taxon>
    </lineage>
</organism>
<keyword evidence="11" id="KW-0282">Flagellum</keyword>
<reference evidence="11" key="1">
    <citation type="submission" date="2023-03" db="EMBL/GenBank/DDBJ databases">
        <title>Edaphobacter sp.</title>
        <authorList>
            <person name="Huber K.J."/>
            <person name="Papendorf J."/>
            <person name="Pilke C."/>
            <person name="Bunk B."/>
            <person name="Sproeer C."/>
            <person name="Pester M."/>
        </authorList>
    </citation>
    <scope>NUCLEOTIDE SEQUENCE</scope>
    <source>
        <strain evidence="11">DSM 110680</strain>
    </source>
</reference>
<dbReference type="GO" id="GO:0009424">
    <property type="term" value="C:bacterial-type flagellum hook"/>
    <property type="evidence" value="ECO:0007669"/>
    <property type="project" value="UniProtKB-UniRule"/>
</dbReference>
<keyword evidence="8" id="KW-0732">Signal</keyword>
<dbReference type="InterPro" id="IPR001444">
    <property type="entry name" value="Flag_bb_rod_N"/>
</dbReference>
<accession>A0AAU7DFN5</accession>
<keyword evidence="11" id="KW-0969">Cilium</keyword>
<proteinExistence type="inferred from homology"/>
<dbReference type="Pfam" id="PF22638">
    <property type="entry name" value="FlgK_D1"/>
    <property type="match status" value="1"/>
</dbReference>
<keyword evidence="5 7" id="KW-0964">Secreted</keyword>
<keyword evidence="6 7" id="KW-0975">Bacterial flagellum</keyword>
<dbReference type="PANTHER" id="PTHR30033">
    <property type="entry name" value="FLAGELLAR HOOK-ASSOCIATED PROTEIN 1"/>
    <property type="match status" value="1"/>
</dbReference>
<dbReference type="SUPFAM" id="SSF64518">
    <property type="entry name" value="Phase 1 flagellin"/>
    <property type="match status" value="1"/>
</dbReference>
<evidence type="ECO:0000256" key="4">
    <source>
        <dbReference type="ARBA" id="ARBA00016244"/>
    </source>
</evidence>
<protein>
    <recommendedName>
        <fullName evidence="4 7">Flagellar hook-associated protein 1</fullName>
        <shortName evidence="7">HAP1</shortName>
    </recommendedName>
</protein>
<gene>
    <name evidence="7 11" type="primary">flgK</name>
    <name evidence="11" type="ORF">P8935_16450</name>
</gene>
<dbReference type="PANTHER" id="PTHR30033:SF1">
    <property type="entry name" value="FLAGELLAR HOOK-ASSOCIATED PROTEIN 1"/>
    <property type="match status" value="1"/>
</dbReference>
<dbReference type="RefSeq" id="WP_348261382.1">
    <property type="nucleotide sequence ID" value="NZ_CP121196.1"/>
</dbReference>
<evidence type="ECO:0000256" key="2">
    <source>
        <dbReference type="ARBA" id="ARBA00004613"/>
    </source>
</evidence>
<dbReference type="AlphaFoldDB" id="A0AAU7DFN5"/>